<dbReference type="SUPFAM" id="SSF46955">
    <property type="entry name" value="Putative DNA-binding domain"/>
    <property type="match status" value="1"/>
</dbReference>
<dbReference type="EMBL" id="JAFBFI010000001">
    <property type="protein sequence ID" value="MBM7690937.1"/>
    <property type="molecule type" value="Genomic_DNA"/>
</dbReference>
<evidence type="ECO:0000256" key="1">
    <source>
        <dbReference type="ARBA" id="ARBA00023125"/>
    </source>
</evidence>
<feature type="domain" description="HTH merR-type" evidence="3">
    <location>
        <begin position="2"/>
        <end position="70"/>
    </location>
</feature>
<dbReference type="Pfam" id="PF13411">
    <property type="entry name" value="MerR_1"/>
    <property type="match status" value="1"/>
</dbReference>
<dbReference type="InterPro" id="IPR000551">
    <property type="entry name" value="MerR-type_HTH_dom"/>
</dbReference>
<protein>
    <submittedName>
        <fullName evidence="4">DNA-binding transcriptional MerR regulator</fullName>
    </submittedName>
</protein>
<dbReference type="Proteomes" id="UP000823486">
    <property type="component" value="Unassembled WGS sequence"/>
</dbReference>
<dbReference type="PANTHER" id="PTHR30204">
    <property type="entry name" value="REDOX-CYCLING DRUG-SENSING TRANSCRIPTIONAL ACTIVATOR SOXR"/>
    <property type="match status" value="1"/>
</dbReference>
<evidence type="ECO:0000313" key="4">
    <source>
        <dbReference type="EMBL" id="MBM7690937.1"/>
    </source>
</evidence>
<dbReference type="GO" id="GO:0003677">
    <property type="term" value="F:DNA binding"/>
    <property type="evidence" value="ECO:0007669"/>
    <property type="project" value="UniProtKB-KW"/>
</dbReference>
<dbReference type="PROSITE" id="PS50937">
    <property type="entry name" value="HTH_MERR_2"/>
    <property type="match status" value="1"/>
</dbReference>
<keyword evidence="5" id="KW-1185">Reference proteome</keyword>
<dbReference type="PANTHER" id="PTHR30204:SF95">
    <property type="entry name" value="HTH-TYPE TRANSCRIPTIONAL REGULATOR CUER"/>
    <property type="match status" value="1"/>
</dbReference>
<evidence type="ECO:0000313" key="5">
    <source>
        <dbReference type="Proteomes" id="UP000823486"/>
    </source>
</evidence>
<accession>A0ABS2QCQ3</accession>
<evidence type="ECO:0000256" key="2">
    <source>
        <dbReference type="SAM" id="Coils"/>
    </source>
</evidence>
<gene>
    <name evidence="4" type="ORF">JOC77_000340</name>
</gene>
<dbReference type="SMART" id="SM00422">
    <property type="entry name" value="HTH_MERR"/>
    <property type="match status" value="1"/>
</dbReference>
<organism evidence="4 5">
    <name type="scientific">Peribacillus deserti</name>
    <dbReference type="NCBI Taxonomy" id="673318"/>
    <lineage>
        <taxon>Bacteria</taxon>
        <taxon>Bacillati</taxon>
        <taxon>Bacillota</taxon>
        <taxon>Bacilli</taxon>
        <taxon>Bacillales</taxon>
        <taxon>Bacillaceae</taxon>
        <taxon>Peribacillus</taxon>
    </lineage>
</organism>
<keyword evidence="2" id="KW-0175">Coiled coil</keyword>
<name>A0ABS2QCQ3_9BACI</name>
<keyword evidence="1 4" id="KW-0238">DNA-binding</keyword>
<feature type="coiled-coil region" evidence="2">
    <location>
        <begin position="51"/>
        <end position="98"/>
    </location>
</feature>
<dbReference type="InterPro" id="IPR009061">
    <property type="entry name" value="DNA-bd_dom_put_sf"/>
</dbReference>
<comment type="caution">
    <text evidence="4">The sequence shown here is derived from an EMBL/GenBank/DDBJ whole genome shotgun (WGS) entry which is preliminary data.</text>
</comment>
<proteinExistence type="predicted"/>
<dbReference type="InterPro" id="IPR047057">
    <property type="entry name" value="MerR_fam"/>
</dbReference>
<dbReference type="RefSeq" id="WP_338047163.1">
    <property type="nucleotide sequence ID" value="NZ_JAFBFI010000001.1"/>
</dbReference>
<sequence>MKLKISEVAELANVTKRTVDYYTNQGLLKAERSASNYRYYSREAVDQIGVIERLKHEKLSLADIKKRLKEEQVENVDIHDLKTKIQELEMDVSEIMNILEKQGLTKETIRNNLSHESISLMQTLLLLLV</sequence>
<reference evidence="4 5" key="1">
    <citation type="submission" date="2021-01" db="EMBL/GenBank/DDBJ databases">
        <title>Genomic Encyclopedia of Type Strains, Phase IV (KMG-IV): sequencing the most valuable type-strain genomes for metagenomic binning, comparative biology and taxonomic classification.</title>
        <authorList>
            <person name="Goeker M."/>
        </authorList>
    </citation>
    <scope>NUCLEOTIDE SEQUENCE [LARGE SCALE GENOMIC DNA]</scope>
    <source>
        <strain evidence="4 5">DSM 105482</strain>
    </source>
</reference>
<evidence type="ECO:0000259" key="3">
    <source>
        <dbReference type="PROSITE" id="PS50937"/>
    </source>
</evidence>
<dbReference type="Gene3D" id="1.10.1660.10">
    <property type="match status" value="1"/>
</dbReference>